<dbReference type="Proteomes" id="UP000834106">
    <property type="component" value="Chromosome 9"/>
</dbReference>
<dbReference type="PANTHER" id="PTHR22715">
    <property type="entry name" value="TRANSFORMING GROWTH FACTOR BETA REGULATED GENE 1"/>
    <property type="match status" value="1"/>
</dbReference>
<dbReference type="PROSITE" id="PS51542">
    <property type="entry name" value="FYRN"/>
    <property type="match status" value="1"/>
</dbReference>
<dbReference type="InterPro" id="IPR003888">
    <property type="entry name" value="FYrich_N"/>
</dbReference>
<reference evidence="4" key="1">
    <citation type="submission" date="2023-05" db="EMBL/GenBank/DDBJ databases">
        <authorList>
            <person name="Huff M."/>
        </authorList>
    </citation>
    <scope>NUCLEOTIDE SEQUENCE</scope>
</reference>
<keyword evidence="3" id="KW-1133">Transmembrane helix</keyword>
<organism evidence="4 5">
    <name type="scientific">Fraxinus pennsylvanica</name>
    <dbReference type="NCBI Taxonomy" id="56036"/>
    <lineage>
        <taxon>Eukaryota</taxon>
        <taxon>Viridiplantae</taxon>
        <taxon>Streptophyta</taxon>
        <taxon>Embryophyta</taxon>
        <taxon>Tracheophyta</taxon>
        <taxon>Spermatophyta</taxon>
        <taxon>Magnoliopsida</taxon>
        <taxon>eudicotyledons</taxon>
        <taxon>Gunneridae</taxon>
        <taxon>Pentapetalae</taxon>
        <taxon>asterids</taxon>
        <taxon>lamiids</taxon>
        <taxon>Lamiales</taxon>
        <taxon>Oleaceae</taxon>
        <taxon>Oleeae</taxon>
        <taxon>Fraxinus</taxon>
    </lineage>
</organism>
<dbReference type="PROSITE" id="PS51543">
    <property type="entry name" value="FYRC"/>
    <property type="match status" value="1"/>
</dbReference>
<name>A0AAD2DU70_9LAMI</name>
<evidence type="ECO:0000256" key="1">
    <source>
        <dbReference type="ARBA" id="ARBA00004123"/>
    </source>
</evidence>
<dbReference type="GO" id="GO:0051726">
    <property type="term" value="P:regulation of cell cycle"/>
    <property type="evidence" value="ECO:0007669"/>
    <property type="project" value="TreeGrafter"/>
</dbReference>
<proteinExistence type="predicted"/>
<dbReference type="AlphaFoldDB" id="A0AAD2DU70"/>
<keyword evidence="3" id="KW-0812">Transmembrane</keyword>
<evidence type="ECO:0000256" key="3">
    <source>
        <dbReference type="SAM" id="Phobius"/>
    </source>
</evidence>
<dbReference type="InterPro" id="IPR040092">
    <property type="entry name" value="TBRG1"/>
</dbReference>
<evidence type="ECO:0000256" key="2">
    <source>
        <dbReference type="ARBA" id="ARBA00023242"/>
    </source>
</evidence>
<accession>A0AAD2DU70</accession>
<dbReference type="InterPro" id="IPR003889">
    <property type="entry name" value="FYrich_C"/>
</dbReference>
<dbReference type="Pfam" id="PF05965">
    <property type="entry name" value="FYRC"/>
    <property type="match status" value="1"/>
</dbReference>
<dbReference type="GO" id="GO:0140993">
    <property type="term" value="F:histone modifying activity"/>
    <property type="evidence" value="ECO:0007669"/>
    <property type="project" value="UniProtKB-ARBA"/>
</dbReference>
<dbReference type="PANTHER" id="PTHR22715:SF0">
    <property type="entry name" value="TRANSFORMING GROWTH FACTOR BETA REGULATOR 1"/>
    <property type="match status" value="1"/>
</dbReference>
<dbReference type="GO" id="GO:0005634">
    <property type="term" value="C:nucleus"/>
    <property type="evidence" value="ECO:0007669"/>
    <property type="project" value="UniProtKB-SubCell"/>
</dbReference>
<dbReference type="SMART" id="SM00542">
    <property type="entry name" value="FYRC"/>
    <property type="match status" value="1"/>
</dbReference>
<keyword evidence="2" id="KW-0539">Nucleus</keyword>
<protein>
    <submittedName>
        <fullName evidence="4">Uncharacterized protein</fullName>
    </submittedName>
</protein>
<evidence type="ECO:0000313" key="4">
    <source>
        <dbReference type="EMBL" id="CAI9767517.1"/>
    </source>
</evidence>
<dbReference type="SMART" id="SM00541">
    <property type="entry name" value="FYRN"/>
    <property type="match status" value="1"/>
</dbReference>
<dbReference type="GO" id="GO:0048731">
    <property type="term" value="P:system development"/>
    <property type="evidence" value="ECO:0007669"/>
    <property type="project" value="UniProtKB-ARBA"/>
</dbReference>
<keyword evidence="5" id="KW-1185">Reference proteome</keyword>
<evidence type="ECO:0000313" key="5">
    <source>
        <dbReference type="Proteomes" id="UP000834106"/>
    </source>
</evidence>
<comment type="subcellular location">
    <subcellularLocation>
        <location evidence="1">Nucleus</location>
    </subcellularLocation>
</comment>
<sequence>MMVKKPIKKMVTKGWSWILSQGQWKMYRVDHVTHLAVKIIWIDRPKGPRIAKVVRRINCNVESPDFGVINAGKLWCDSQTIYPKGFRSRVRYIDVLDPSNMSNYVSEILDAGRDEPLFMVSLEYCPSEVFVHVSAVKCWEMVRYRVNQEIAKQRKVEKMKLPPLQPPGSLDGLEMFGFSSPAIVQLTVELILFFALHLCTLWLK</sequence>
<dbReference type="Gene3D" id="3.30.160.360">
    <property type="match status" value="1"/>
</dbReference>
<dbReference type="Pfam" id="PF05964">
    <property type="entry name" value="FYRN"/>
    <property type="match status" value="1"/>
</dbReference>
<dbReference type="EMBL" id="OU503044">
    <property type="protein sequence ID" value="CAI9767517.1"/>
    <property type="molecule type" value="Genomic_DNA"/>
</dbReference>
<keyword evidence="3" id="KW-0472">Membrane</keyword>
<gene>
    <name evidence="4" type="ORF">FPE_LOCUS14947</name>
</gene>
<feature type="transmembrane region" description="Helical" evidence="3">
    <location>
        <begin position="182"/>
        <end position="203"/>
    </location>
</feature>